<dbReference type="Gene3D" id="3.90.226.10">
    <property type="entry name" value="2-enoyl-CoA Hydratase, Chain A, domain 1"/>
    <property type="match status" value="1"/>
</dbReference>
<dbReference type="Proteomes" id="UP001549320">
    <property type="component" value="Unassembled WGS sequence"/>
</dbReference>
<sequence>MTAYQNIVVDRLTSIVVVTFNRPASMNALSPEMESEMWDAINRADADPEIRAVVLTGSGSAFCSGYDISRGPGDDRPSLLGASELSNAELLKGWMNIDGGGLERLMRIWHISIPVITAINGWAMGAGFWYALASDITLASDKAVFAQPEVRHVSNTSFLLAALVGWKAAHRFGLTGDHMDAAEAYRLGIVNEVVPHDELMARACALAERIALVPEPSVRLNKAVTCSGLLASGLQAGLALNAPLSALAHASNNEERLQLWETMRLKGMRAFVAQRDGPFLPEPFGPKSARPNPLSATGNGAGDASK</sequence>
<dbReference type="EMBL" id="JBEPSH010000010">
    <property type="protein sequence ID" value="MET4579624.1"/>
    <property type="molecule type" value="Genomic_DNA"/>
</dbReference>
<dbReference type="InterPro" id="IPR018376">
    <property type="entry name" value="Enoyl-CoA_hyd/isom_CS"/>
</dbReference>
<dbReference type="SUPFAM" id="SSF52096">
    <property type="entry name" value="ClpP/crotonase"/>
    <property type="match status" value="1"/>
</dbReference>
<dbReference type="Pfam" id="PF00378">
    <property type="entry name" value="ECH_1"/>
    <property type="match status" value="1"/>
</dbReference>
<proteinExistence type="inferred from homology"/>
<comment type="similarity">
    <text evidence="1 2">Belongs to the enoyl-CoA hydratase/isomerase family.</text>
</comment>
<organism evidence="4 5">
    <name type="scientific">Ottowia thiooxydans</name>
    <dbReference type="NCBI Taxonomy" id="219182"/>
    <lineage>
        <taxon>Bacteria</taxon>
        <taxon>Pseudomonadati</taxon>
        <taxon>Pseudomonadota</taxon>
        <taxon>Betaproteobacteria</taxon>
        <taxon>Burkholderiales</taxon>
        <taxon>Comamonadaceae</taxon>
        <taxon>Ottowia</taxon>
    </lineage>
</organism>
<name>A0ABV2QF05_9BURK</name>
<evidence type="ECO:0000256" key="2">
    <source>
        <dbReference type="RuleBase" id="RU003707"/>
    </source>
</evidence>
<comment type="caution">
    <text evidence="4">The sequence shown here is derived from an EMBL/GenBank/DDBJ whole genome shotgun (WGS) entry which is preliminary data.</text>
</comment>
<reference evidence="4 5" key="1">
    <citation type="submission" date="2024-06" db="EMBL/GenBank/DDBJ databases">
        <title>Sorghum-associated microbial communities from plants grown in Nebraska, USA.</title>
        <authorList>
            <person name="Schachtman D."/>
        </authorList>
    </citation>
    <scope>NUCLEOTIDE SEQUENCE [LARGE SCALE GENOMIC DNA]</scope>
    <source>
        <strain evidence="4 5">2709</strain>
    </source>
</reference>
<evidence type="ECO:0000313" key="4">
    <source>
        <dbReference type="EMBL" id="MET4579624.1"/>
    </source>
</evidence>
<dbReference type="CDD" id="cd06558">
    <property type="entry name" value="crotonase-like"/>
    <property type="match status" value="1"/>
</dbReference>
<keyword evidence="5" id="KW-1185">Reference proteome</keyword>
<dbReference type="PANTHER" id="PTHR43802:SF1">
    <property type="entry name" value="IP11341P-RELATED"/>
    <property type="match status" value="1"/>
</dbReference>
<gene>
    <name evidence="4" type="ORF">ABIE13_004761</name>
</gene>
<dbReference type="InterPro" id="IPR029045">
    <property type="entry name" value="ClpP/crotonase-like_dom_sf"/>
</dbReference>
<evidence type="ECO:0000313" key="5">
    <source>
        <dbReference type="Proteomes" id="UP001549320"/>
    </source>
</evidence>
<protein>
    <submittedName>
        <fullName evidence="4">Enoyl-CoA hydratase/carnithine racemase</fullName>
    </submittedName>
</protein>
<accession>A0ABV2QF05</accession>
<evidence type="ECO:0000256" key="1">
    <source>
        <dbReference type="ARBA" id="ARBA00005254"/>
    </source>
</evidence>
<dbReference type="RefSeq" id="WP_354447872.1">
    <property type="nucleotide sequence ID" value="NZ_JBEPSH010000010.1"/>
</dbReference>
<dbReference type="PROSITE" id="PS00166">
    <property type="entry name" value="ENOYL_COA_HYDRATASE"/>
    <property type="match status" value="1"/>
</dbReference>
<evidence type="ECO:0000256" key="3">
    <source>
        <dbReference type="SAM" id="MobiDB-lite"/>
    </source>
</evidence>
<feature type="region of interest" description="Disordered" evidence="3">
    <location>
        <begin position="281"/>
        <end position="306"/>
    </location>
</feature>
<dbReference type="InterPro" id="IPR001753">
    <property type="entry name" value="Enoyl-CoA_hydra/iso"/>
</dbReference>
<dbReference type="PANTHER" id="PTHR43802">
    <property type="entry name" value="ENOYL-COA HYDRATASE"/>
    <property type="match status" value="1"/>
</dbReference>